<feature type="non-terminal residue" evidence="1">
    <location>
        <position position="1"/>
    </location>
</feature>
<organism evidence="1">
    <name type="scientific">Arion vulgaris</name>
    <dbReference type="NCBI Taxonomy" id="1028688"/>
    <lineage>
        <taxon>Eukaryota</taxon>
        <taxon>Metazoa</taxon>
        <taxon>Spiralia</taxon>
        <taxon>Lophotrochozoa</taxon>
        <taxon>Mollusca</taxon>
        <taxon>Gastropoda</taxon>
        <taxon>Heterobranchia</taxon>
        <taxon>Euthyneura</taxon>
        <taxon>Panpulmonata</taxon>
        <taxon>Eupulmonata</taxon>
        <taxon>Stylommatophora</taxon>
        <taxon>Helicina</taxon>
        <taxon>Arionoidea</taxon>
        <taxon>Arionidae</taxon>
        <taxon>Arion</taxon>
    </lineage>
</organism>
<accession>A0A0B6Z6N5</accession>
<name>A0A0B6Z6N5_9EUPU</name>
<protein>
    <submittedName>
        <fullName evidence="1">Uncharacterized protein</fullName>
    </submittedName>
</protein>
<sequence length="99" mass="10862">NYTWTHQIDSNPTGILPECAAPRQPIHTSIVIKYVYDNAEANSAKSVNNSPEYIKQNILQALNCSNSDCSDKVEVTTSCEGRNPVTGILQADINYSEST</sequence>
<gene>
    <name evidence="1" type="primary">ORF51284</name>
</gene>
<dbReference type="AlphaFoldDB" id="A0A0B6Z6N5"/>
<dbReference type="EMBL" id="HACG01017424">
    <property type="protein sequence ID" value="CEK64289.1"/>
    <property type="molecule type" value="Transcribed_RNA"/>
</dbReference>
<reference evidence="1" key="1">
    <citation type="submission" date="2014-12" db="EMBL/GenBank/DDBJ databases">
        <title>Insight into the proteome of Arion vulgaris.</title>
        <authorList>
            <person name="Aradska J."/>
            <person name="Bulat T."/>
            <person name="Smidak R."/>
            <person name="Sarate P."/>
            <person name="Gangsoo J."/>
            <person name="Sialana F."/>
            <person name="Bilban M."/>
            <person name="Lubec G."/>
        </authorList>
    </citation>
    <scope>NUCLEOTIDE SEQUENCE</scope>
    <source>
        <tissue evidence="1">Skin</tissue>
    </source>
</reference>
<proteinExistence type="predicted"/>
<feature type="non-terminal residue" evidence="1">
    <location>
        <position position="99"/>
    </location>
</feature>
<evidence type="ECO:0000313" key="1">
    <source>
        <dbReference type="EMBL" id="CEK64289.1"/>
    </source>
</evidence>